<dbReference type="EMBL" id="UAUX01000006">
    <property type="protein sequence ID" value="SPZ97914.1"/>
    <property type="molecule type" value="Genomic_DNA"/>
</dbReference>
<gene>
    <name evidence="1" type="primary">tagX_2</name>
    <name evidence="1" type="ORF">NCTC7878_01306</name>
</gene>
<reference evidence="1 2" key="1">
    <citation type="submission" date="2018-06" db="EMBL/GenBank/DDBJ databases">
        <authorList>
            <consortium name="Pathogen Informatics"/>
            <person name="Doyle S."/>
        </authorList>
    </citation>
    <scope>NUCLEOTIDE SEQUENCE [LARGE SCALE GENOMIC DNA]</scope>
    <source>
        <strain evidence="1 2">NCTC7878</strain>
    </source>
</reference>
<protein>
    <submittedName>
        <fullName evidence="1">Teichoic acid biosynthesis protein X</fullName>
        <ecNumber evidence="1">2.4.-.-</ecNumber>
    </submittedName>
</protein>
<organism evidence="1 2">
    <name type="scientific">Staphylococcus aureus</name>
    <dbReference type="NCBI Taxonomy" id="1280"/>
    <lineage>
        <taxon>Bacteria</taxon>
        <taxon>Bacillati</taxon>
        <taxon>Bacillota</taxon>
        <taxon>Bacilli</taxon>
        <taxon>Bacillales</taxon>
        <taxon>Staphylococcaceae</taxon>
        <taxon>Staphylococcus</taxon>
    </lineage>
</organism>
<dbReference type="EC" id="2.4.-.-" evidence="1"/>
<dbReference type="GO" id="GO:0016757">
    <property type="term" value="F:glycosyltransferase activity"/>
    <property type="evidence" value="ECO:0007669"/>
    <property type="project" value="UniProtKB-KW"/>
</dbReference>
<keyword evidence="1" id="KW-0808">Transferase</keyword>
<evidence type="ECO:0000313" key="1">
    <source>
        <dbReference type="EMBL" id="SPZ97914.1"/>
    </source>
</evidence>
<evidence type="ECO:0000313" key="2">
    <source>
        <dbReference type="Proteomes" id="UP000249913"/>
    </source>
</evidence>
<dbReference type="Proteomes" id="UP000249913">
    <property type="component" value="Unassembled WGS sequence"/>
</dbReference>
<sequence>MIVGDNDIDPHATSNNEDFKRYITEIMKIRQRVMEMLLLPEQRLLYSDMVDRILFNNSLKYYMNEHPAVTHTTIQLVKDYIMSMQHSDYVSQNMFDIINTVEFNGENWDREIYELWRQTLIQVGINRPTYKRFLIQLKGRKFAHRTKSMLKR</sequence>
<dbReference type="AlphaFoldDB" id="A0A2X2JVC8"/>
<accession>A0A2X2JVC8</accession>
<keyword evidence="1" id="KW-0328">Glycosyltransferase</keyword>
<proteinExistence type="predicted"/>
<name>A0A2X2JVC8_STAAU</name>